<organism evidence="1">
    <name type="scientific">bioreactor metagenome</name>
    <dbReference type="NCBI Taxonomy" id="1076179"/>
    <lineage>
        <taxon>unclassified sequences</taxon>
        <taxon>metagenomes</taxon>
        <taxon>ecological metagenomes</taxon>
    </lineage>
</organism>
<accession>A0A645GMU9</accession>
<evidence type="ECO:0008006" key="2">
    <source>
        <dbReference type="Google" id="ProtNLM"/>
    </source>
</evidence>
<reference evidence="1" key="1">
    <citation type="submission" date="2019-08" db="EMBL/GenBank/DDBJ databases">
        <authorList>
            <person name="Kucharzyk K."/>
            <person name="Murdoch R.W."/>
            <person name="Higgins S."/>
            <person name="Loffler F."/>
        </authorList>
    </citation>
    <scope>NUCLEOTIDE SEQUENCE</scope>
</reference>
<dbReference type="AlphaFoldDB" id="A0A645GMU9"/>
<gene>
    <name evidence="1" type="ORF">SDC9_174950</name>
</gene>
<proteinExistence type="predicted"/>
<protein>
    <recommendedName>
        <fullName evidence="2">UbiC transcription regulator-associated domain-containing protein</fullName>
    </recommendedName>
</protein>
<comment type="caution">
    <text evidence="1">The sequence shown here is derived from an EMBL/GenBank/DDBJ whole genome shotgun (WGS) entry which is preliminary data.</text>
</comment>
<name>A0A645GMU9_9ZZZZ</name>
<sequence length="102" mass="11782">MIFGTFEFPTRLLRLIPPMDCPVQNLPEFGRAYLYDDIAYCAMQLRCGFSETASKQFGIPATTPMQCWKEVIYDVGDQAVGYCRFFLNPDYMIMSLIAHFDK</sequence>
<evidence type="ECO:0000313" key="1">
    <source>
        <dbReference type="EMBL" id="MPN27516.1"/>
    </source>
</evidence>
<dbReference type="EMBL" id="VSSQ01077440">
    <property type="protein sequence ID" value="MPN27516.1"/>
    <property type="molecule type" value="Genomic_DNA"/>
</dbReference>